<sequence>MGFPEVRPRRLRRTPAMRRLVSETHVQPSNLILPMFVKEGLTEPRPITSLPGVVQHSRESVRKAAAEAVSEGVGGIMLFGVPERRDETGSGGIDPDGILNVAIRDVVAEVGDATVVMSDLCLDEFTAHGHCGLLADDGSVDNDATLRQYELMALAQAEAGAHVLGPSGMMDGQVGVVRRALDKAGHTDVALLAYAVKYASAFYGPFREAVESALVGDRKTYQQDPANVREALREVALDVEEGADMIMVKPALPYLDVLARVAEMVDVPVAAYQVSGEYAMVEAAVANGWLERDRAVLETLTSIRRAGAQLILTYWASDAARLLRRL</sequence>
<dbReference type="GO" id="GO:0004655">
    <property type="term" value="F:porphobilinogen synthase activity"/>
    <property type="evidence" value="ECO:0007669"/>
    <property type="project" value="UniProtKB-EC"/>
</dbReference>
<evidence type="ECO:0000256" key="5">
    <source>
        <dbReference type="ARBA" id="ARBA00020771"/>
    </source>
</evidence>
<gene>
    <name evidence="13" type="primary">hemB</name>
    <name evidence="13" type="ORF">Drose_03265</name>
</gene>
<dbReference type="SMART" id="SM01004">
    <property type="entry name" value="ALAD"/>
    <property type="match status" value="1"/>
</dbReference>
<evidence type="ECO:0000256" key="7">
    <source>
        <dbReference type="ARBA" id="ARBA00023239"/>
    </source>
</evidence>
<protein>
    <recommendedName>
        <fullName evidence="5 11">Delta-aminolevulinic acid dehydratase</fullName>
        <ecNumber evidence="4 11">4.2.1.24</ecNumber>
    </recommendedName>
</protein>
<evidence type="ECO:0000256" key="4">
    <source>
        <dbReference type="ARBA" id="ARBA00012053"/>
    </source>
</evidence>
<comment type="function">
    <text evidence="9">Catalyzes an early step in the biosynthesis of tetrapyrroles. Binds two molecules of 5-aminolevulinate per subunit, each at a distinct site, and catalyzes their condensation to form porphobilinogen.</text>
</comment>
<dbReference type="Proteomes" id="UP001058271">
    <property type="component" value="Chromosome"/>
</dbReference>
<dbReference type="RefSeq" id="WP_260726679.1">
    <property type="nucleotide sequence ID" value="NZ_BAAABS010000010.1"/>
</dbReference>
<dbReference type="InterPro" id="IPR013785">
    <property type="entry name" value="Aldolase_TIM"/>
</dbReference>
<dbReference type="PROSITE" id="PS00169">
    <property type="entry name" value="D_ALA_DEHYDRATASE"/>
    <property type="match status" value="1"/>
</dbReference>
<dbReference type="NCBIfam" id="NF006762">
    <property type="entry name" value="PRK09283.1"/>
    <property type="match status" value="1"/>
</dbReference>
<comment type="similarity">
    <text evidence="2 12">Belongs to the ALAD family.</text>
</comment>
<dbReference type="Gene3D" id="3.20.20.70">
    <property type="entry name" value="Aldolase class I"/>
    <property type="match status" value="1"/>
</dbReference>
<dbReference type="InterPro" id="IPR030656">
    <property type="entry name" value="ALAD_AS"/>
</dbReference>
<evidence type="ECO:0000313" key="13">
    <source>
        <dbReference type="EMBL" id="UWZ37322.1"/>
    </source>
</evidence>
<proteinExistence type="inferred from homology"/>
<evidence type="ECO:0000256" key="9">
    <source>
        <dbReference type="ARBA" id="ARBA00025628"/>
    </source>
</evidence>
<dbReference type="EMBL" id="CP073721">
    <property type="protein sequence ID" value="UWZ37322.1"/>
    <property type="molecule type" value="Genomic_DNA"/>
</dbReference>
<keyword evidence="14" id="KW-1185">Reference proteome</keyword>
<evidence type="ECO:0000256" key="1">
    <source>
        <dbReference type="ARBA" id="ARBA00004694"/>
    </source>
</evidence>
<dbReference type="CDD" id="cd00384">
    <property type="entry name" value="ALAD_PBGS"/>
    <property type="match status" value="1"/>
</dbReference>
<keyword evidence="6" id="KW-0350">Heme biosynthesis</keyword>
<comment type="pathway">
    <text evidence="1">Porphyrin-containing compound metabolism; protoporphyrin-IX biosynthesis; coproporphyrinogen-III from 5-aminolevulinate: step 1/4.</text>
</comment>
<comment type="catalytic activity">
    <reaction evidence="10 11">
        <text>2 5-aminolevulinate = porphobilinogen + 2 H2O + H(+)</text>
        <dbReference type="Rhea" id="RHEA:24064"/>
        <dbReference type="ChEBI" id="CHEBI:15377"/>
        <dbReference type="ChEBI" id="CHEBI:15378"/>
        <dbReference type="ChEBI" id="CHEBI:58126"/>
        <dbReference type="ChEBI" id="CHEBI:356416"/>
        <dbReference type="EC" id="4.2.1.24"/>
    </reaction>
</comment>
<keyword evidence="8 11" id="KW-0627">Porphyrin biosynthesis</keyword>
<reference evidence="13" key="1">
    <citation type="submission" date="2021-04" db="EMBL/GenBank/DDBJ databases">
        <title>Biosynthetic gene clusters of Dactylosporangioum roseum.</title>
        <authorList>
            <person name="Hartkoorn R.C."/>
            <person name="Beaudoing E."/>
            <person name="Hot D."/>
            <person name="Moureu S."/>
        </authorList>
    </citation>
    <scope>NUCLEOTIDE SEQUENCE</scope>
    <source>
        <strain evidence="13">NRRL B-16295</strain>
    </source>
</reference>
<organism evidence="13 14">
    <name type="scientific">Dactylosporangium roseum</name>
    <dbReference type="NCBI Taxonomy" id="47989"/>
    <lineage>
        <taxon>Bacteria</taxon>
        <taxon>Bacillati</taxon>
        <taxon>Actinomycetota</taxon>
        <taxon>Actinomycetes</taxon>
        <taxon>Micromonosporales</taxon>
        <taxon>Micromonosporaceae</taxon>
        <taxon>Dactylosporangium</taxon>
    </lineage>
</organism>
<keyword evidence="7 11" id="KW-0456">Lyase</keyword>
<dbReference type="InterPro" id="IPR001731">
    <property type="entry name" value="ALAD"/>
</dbReference>
<evidence type="ECO:0000256" key="2">
    <source>
        <dbReference type="ARBA" id="ARBA00008055"/>
    </source>
</evidence>
<evidence type="ECO:0000256" key="10">
    <source>
        <dbReference type="ARBA" id="ARBA00047651"/>
    </source>
</evidence>
<name>A0ABY5Z644_9ACTN</name>
<dbReference type="PRINTS" id="PR00144">
    <property type="entry name" value="DALDHYDRTASE"/>
</dbReference>
<evidence type="ECO:0000256" key="6">
    <source>
        <dbReference type="ARBA" id="ARBA00023133"/>
    </source>
</evidence>
<accession>A0ABY5Z644</accession>
<evidence type="ECO:0000256" key="12">
    <source>
        <dbReference type="RuleBase" id="RU004161"/>
    </source>
</evidence>
<dbReference type="EC" id="4.2.1.24" evidence="4 11"/>
<evidence type="ECO:0000256" key="3">
    <source>
        <dbReference type="ARBA" id="ARBA00011823"/>
    </source>
</evidence>
<dbReference type="PANTHER" id="PTHR11458:SF0">
    <property type="entry name" value="DELTA-AMINOLEVULINIC ACID DEHYDRATASE"/>
    <property type="match status" value="1"/>
</dbReference>
<comment type="subunit">
    <text evidence="3 11">Homooctamer.</text>
</comment>
<evidence type="ECO:0000313" key="14">
    <source>
        <dbReference type="Proteomes" id="UP001058271"/>
    </source>
</evidence>
<dbReference type="PIRSF" id="PIRSF001415">
    <property type="entry name" value="Porphbilin_synth"/>
    <property type="match status" value="1"/>
</dbReference>
<dbReference type="Pfam" id="PF00490">
    <property type="entry name" value="ALAD"/>
    <property type="match status" value="1"/>
</dbReference>
<dbReference type="SUPFAM" id="SSF51569">
    <property type="entry name" value="Aldolase"/>
    <property type="match status" value="1"/>
</dbReference>
<evidence type="ECO:0000256" key="11">
    <source>
        <dbReference type="RuleBase" id="RU000515"/>
    </source>
</evidence>
<dbReference type="PANTHER" id="PTHR11458">
    <property type="entry name" value="DELTA-AMINOLEVULINIC ACID DEHYDRATASE"/>
    <property type="match status" value="1"/>
</dbReference>
<evidence type="ECO:0000256" key="8">
    <source>
        <dbReference type="ARBA" id="ARBA00023244"/>
    </source>
</evidence>